<feature type="compositionally biased region" description="Basic and acidic residues" evidence="1">
    <location>
        <begin position="59"/>
        <end position="86"/>
    </location>
</feature>
<gene>
    <name evidence="4" type="ORF">OEV82_03015</name>
</gene>
<evidence type="ECO:0000313" key="4">
    <source>
        <dbReference type="EMBL" id="MCU9593426.1"/>
    </source>
</evidence>
<evidence type="ECO:0000256" key="1">
    <source>
        <dbReference type="SAM" id="MobiDB-lite"/>
    </source>
</evidence>
<reference evidence="4 5" key="1">
    <citation type="submission" date="2022-10" db="EMBL/GenBank/DDBJ databases">
        <title>Description of Fervidibacillus gen. nov. in the family Fervidibacillaceae fam. nov. with two species, Fervidibacillus albus sp. nov., and Fervidibacillus halotolerans sp. nov., isolated from tidal flat sediments.</title>
        <authorList>
            <person name="Kwon K.K."/>
            <person name="Yang S.-H."/>
        </authorList>
    </citation>
    <scope>NUCLEOTIDE SEQUENCE [LARGE SCALE GENOMIC DNA]</scope>
    <source>
        <strain evidence="4 5">DSM 23332</strain>
    </source>
</reference>
<proteinExistence type="predicted"/>
<evidence type="ECO:0000256" key="2">
    <source>
        <dbReference type="SAM" id="Phobius"/>
    </source>
</evidence>
<keyword evidence="2" id="KW-1133">Transmembrane helix</keyword>
<name>A0ABT2WD90_9BACI</name>
<keyword evidence="5" id="KW-1185">Reference proteome</keyword>
<keyword evidence="2" id="KW-0472">Membrane</keyword>
<feature type="transmembrane region" description="Helical" evidence="2">
    <location>
        <begin position="98"/>
        <end position="121"/>
    </location>
</feature>
<accession>A0ABT2WD90</accession>
<evidence type="ECO:0000256" key="3">
    <source>
        <dbReference type="SAM" id="SignalP"/>
    </source>
</evidence>
<sequence length="133" mass="15144">MRKFMTLFFLLTLILLVSPNSTTFAQMKDQENTYRINDEMILTINHHNQGDIIVANHSENEDNEPLHHGEHQDHPDTSSHDSHTAHSEYGGPGGESKAAIYASALSVIMIFLFIGVTYIALRKHQKNSNEHYR</sequence>
<dbReference type="Proteomes" id="UP001208656">
    <property type="component" value="Unassembled WGS sequence"/>
</dbReference>
<protein>
    <submittedName>
        <fullName evidence="4">Uncharacterized protein</fullName>
    </submittedName>
</protein>
<dbReference type="EMBL" id="JAOUSE010000005">
    <property type="protein sequence ID" value="MCU9593426.1"/>
    <property type="molecule type" value="Genomic_DNA"/>
</dbReference>
<organism evidence="4 5">
    <name type="scientific">Pallidibacillus thermolactis</name>
    <dbReference type="NCBI Taxonomy" id="251051"/>
    <lineage>
        <taxon>Bacteria</taxon>
        <taxon>Bacillati</taxon>
        <taxon>Bacillota</taxon>
        <taxon>Bacilli</taxon>
        <taxon>Bacillales</taxon>
        <taxon>Bacillaceae</taxon>
        <taxon>Pallidibacillus</taxon>
    </lineage>
</organism>
<keyword evidence="3" id="KW-0732">Signal</keyword>
<keyword evidence="2" id="KW-0812">Transmembrane</keyword>
<comment type="caution">
    <text evidence="4">The sequence shown here is derived from an EMBL/GenBank/DDBJ whole genome shotgun (WGS) entry which is preliminary data.</text>
</comment>
<feature type="signal peptide" evidence="3">
    <location>
        <begin position="1"/>
        <end position="25"/>
    </location>
</feature>
<feature type="chain" id="PRO_5046036730" evidence="3">
    <location>
        <begin position="26"/>
        <end position="133"/>
    </location>
</feature>
<dbReference type="RefSeq" id="WP_263060968.1">
    <property type="nucleotide sequence ID" value="NZ_JAOUSE010000005.1"/>
</dbReference>
<evidence type="ECO:0000313" key="5">
    <source>
        <dbReference type="Proteomes" id="UP001208656"/>
    </source>
</evidence>
<feature type="region of interest" description="Disordered" evidence="1">
    <location>
        <begin position="59"/>
        <end position="94"/>
    </location>
</feature>